<gene>
    <name evidence="10" type="ORF">SEMRO_461_G147740.1</name>
</gene>
<feature type="domain" description="Membrane insertase YidC/Oxa/ALB C-terminal" evidence="9">
    <location>
        <begin position="127"/>
        <end position="336"/>
    </location>
</feature>
<keyword evidence="2 5" id="KW-0812">Transmembrane</keyword>
<evidence type="ECO:0000256" key="8">
    <source>
        <dbReference type="SAM" id="SignalP"/>
    </source>
</evidence>
<protein>
    <submittedName>
        <fullName evidence="10">Membrane protein insertase YidC</fullName>
    </submittedName>
</protein>
<evidence type="ECO:0000256" key="6">
    <source>
        <dbReference type="SAM" id="MobiDB-lite"/>
    </source>
</evidence>
<keyword evidence="8" id="KW-0732">Signal</keyword>
<accession>A0A9N8DXX6</accession>
<proteinExistence type="inferred from homology"/>
<reference evidence="10" key="1">
    <citation type="submission" date="2020-06" db="EMBL/GenBank/DDBJ databases">
        <authorList>
            <consortium name="Plant Systems Biology data submission"/>
        </authorList>
    </citation>
    <scope>NUCLEOTIDE SEQUENCE</scope>
    <source>
        <strain evidence="10">D6</strain>
    </source>
</reference>
<dbReference type="Proteomes" id="UP001153069">
    <property type="component" value="Unassembled WGS sequence"/>
</dbReference>
<comment type="caution">
    <text evidence="10">The sequence shown here is derived from an EMBL/GenBank/DDBJ whole genome shotgun (WGS) entry which is preliminary data.</text>
</comment>
<dbReference type="AlphaFoldDB" id="A0A9N8DXX6"/>
<feature type="region of interest" description="Disordered" evidence="6">
    <location>
        <begin position="413"/>
        <end position="444"/>
    </location>
</feature>
<evidence type="ECO:0000256" key="2">
    <source>
        <dbReference type="ARBA" id="ARBA00022692"/>
    </source>
</evidence>
<comment type="similarity">
    <text evidence="5">Belongs to the OXA1/ALB3/YidC family.</text>
</comment>
<dbReference type="PRINTS" id="PR00701">
    <property type="entry name" value="60KDINNERMP"/>
</dbReference>
<evidence type="ECO:0000313" key="10">
    <source>
        <dbReference type="EMBL" id="CAB9510963.1"/>
    </source>
</evidence>
<dbReference type="GO" id="GO:0016020">
    <property type="term" value="C:membrane"/>
    <property type="evidence" value="ECO:0007669"/>
    <property type="project" value="UniProtKB-SubCell"/>
</dbReference>
<dbReference type="InterPro" id="IPR001708">
    <property type="entry name" value="YidC/ALB3/OXA1/COX18"/>
</dbReference>
<dbReference type="GO" id="GO:0051205">
    <property type="term" value="P:protein insertion into membrane"/>
    <property type="evidence" value="ECO:0007669"/>
    <property type="project" value="TreeGrafter"/>
</dbReference>
<keyword evidence="3 7" id="KW-1133">Transmembrane helix</keyword>
<feature type="chain" id="PRO_5040484677" evidence="8">
    <location>
        <begin position="20"/>
        <end position="444"/>
    </location>
</feature>
<dbReference type="CDD" id="cd20070">
    <property type="entry name" value="5TM_YidC_Alb3"/>
    <property type="match status" value="1"/>
</dbReference>
<dbReference type="EMBL" id="CAICTM010000460">
    <property type="protein sequence ID" value="CAB9510963.1"/>
    <property type="molecule type" value="Genomic_DNA"/>
</dbReference>
<evidence type="ECO:0000256" key="4">
    <source>
        <dbReference type="ARBA" id="ARBA00023136"/>
    </source>
</evidence>
<keyword evidence="11" id="KW-1185">Reference proteome</keyword>
<dbReference type="NCBIfam" id="TIGR03592">
    <property type="entry name" value="yidC_oxa1_cterm"/>
    <property type="match status" value="1"/>
</dbReference>
<sequence>MRVPSSTLAALSLLATASAFVPHSIRSASSTTTPRFGVVDPSLFHDLPHQVQHAFTLLADADLDSLTDAATAAVAPASDAVTAAADVAGEVAKKDSGWFGFLTEPISMLLQGIHSVLNVGGMNTNSWGVSIVALTVLIKVVTFPLTKTQLESTNKMQALQPAIKEVQAKYQSNPEVMNQKVADLYQQNDVNPLAGCLPSLVQIPVFIGLYRAVLELAQQNALDEPFLFLPNLEGPTYGADPAHGTDWLFQGWVDGVPALGWDDTIAFVALPIFLVISQVISMNLMQPKDPAQQQNNVVLKILPVMIGWFALNVPAALTIYWVVNNIVTTATTLAIRNSMDLTPAGASGGAAVAEPTPSTIFAPPREKPAGFASPAASEPPVVDVSGVKPLTSIQTAEVVDVVIEEEAAVAEADVASEAGTGMQSSDDTGGSKKKRGKKRKKKKN</sequence>
<feature type="compositionally biased region" description="Basic residues" evidence="6">
    <location>
        <begin position="431"/>
        <end position="444"/>
    </location>
</feature>
<dbReference type="PANTHER" id="PTHR12428:SF14">
    <property type="entry name" value="ALBINO3-LIKE PROTEIN 1, CHLOROPLASTIC"/>
    <property type="match status" value="1"/>
</dbReference>
<feature type="transmembrane region" description="Helical" evidence="7">
    <location>
        <begin position="297"/>
        <end position="323"/>
    </location>
</feature>
<feature type="transmembrane region" description="Helical" evidence="7">
    <location>
        <begin position="265"/>
        <end position="285"/>
    </location>
</feature>
<dbReference type="PANTHER" id="PTHR12428">
    <property type="entry name" value="OXA1"/>
    <property type="match status" value="1"/>
</dbReference>
<evidence type="ECO:0000256" key="1">
    <source>
        <dbReference type="ARBA" id="ARBA00004141"/>
    </source>
</evidence>
<dbReference type="InterPro" id="IPR028055">
    <property type="entry name" value="YidC/Oxa/ALB_C"/>
</dbReference>
<feature type="signal peptide" evidence="8">
    <location>
        <begin position="1"/>
        <end position="19"/>
    </location>
</feature>
<dbReference type="GO" id="GO:0032977">
    <property type="term" value="F:membrane insertase activity"/>
    <property type="evidence" value="ECO:0007669"/>
    <property type="project" value="InterPro"/>
</dbReference>
<organism evidence="10 11">
    <name type="scientific">Seminavis robusta</name>
    <dbReference type="NCBI Taxonomy" id="568900"/>
    <lineage>
        <taxon>Eukaryota</taxon>
        <taxon>Sar</taxon>
        <taxon>Stramenopiles</taxon>
        <taxon>Ochrophyta</taxon>
        <taxon>Bacillariophyta</taxon>
        <taxon>Bacillariophyceae</taxon>
        <taxon>Bacillariophycidae</taxon>
        <taxon>Naviculales</taxon>
        <taxon>Naviculaceae</taxon>
        <taxon>Seminavis</taxon>
    </lineage>
</organism>
<dbReference type="InterPro" id="IPR047196">
    <property type="entry name" value="YidC_ALB_C"/>
</dbReference>
<evidence type="ECO:0000256" key="7">
    <source>
        <dbReference type="SAM" id="Phobius"/>
    </source>
</evidence>
<keyword evidence="4 7" id="KW-0472">Membrane</keyword>
<evidence type="ECO:0000313" key="11">
    <source>
        <dbReference type="Proteomes" id="UP001153069"/>
    </source>
</evidence>
<evidence type="ECO:0000256" key="5">
    <source>
        <dbReference type="RuleBase" id="RU003945"/>
    </source>
</evidence>
<comment type="subcellular location">
    <subcellularLocation>
        <location evidence="1 5">Membrane</location>
        <topology evidence="1 5">Multi-pass membrane protein</topology>
    </subcellularLocation>
</comment>
<dbReference type="Pfam" id="PF02096">
    <property type="entry name" value="60KD_IMP"/>
    <property type="match status" value="1"/>
</dbReference>
<evidence type="ECO:0000256" key="3">
    <source>
        <dbReference type="ARBA" id="ARBA00022989"/>
    </source>
</evidence>
<dbReference type="OrthoDB" id="2148490at2759"/>
<name>A0A9N8DXX6_9STRA</name>
<evidence type="ECO:0000259" key="9">
    <source>
        <dbReference type="Pfam" id="PF02096"/>
    </source>
</evidence>